<sequence>MRKAKNHLEEMSSRVALPLSRPLLGLQLHLAAVCRAGTTLTEQIRRSARSECLMNSVKECSRCAISLPASVREASQEDLWCSEV</sequence>
<accession>A0A6A5QKN5</accession>
<organism evidence="1 2">
    <name type="scientific">Ampelomyces quisqualis</name>
    <name type="common">Powdery mildew agent</name>
    <dbReference type="NCBI Taxonomy" id="50730"/>
    <lineage>
        <taxon>Eukaryota</taxon>
        <taxon>Fungi</taxon>
        <taxon>Dikarya</taxon>
        <taxon>Ascomycota</taxon>
        <taxon>Pezizomycotina</taxon>
        <taxon>Dothideomycetes</taxon>
        <taxon>Pleosporomycetidae</taxon>
        <taxon>Pleosporales</taxon>
        <taxon>Pleosporineae</taxon>
        <taxon>Phaeosphaeriaceae</taxon>
        <taxon>Ampelomyces</taxon>
    </lineage>
</organism>
<name>A0A6A5QKN5_AMPQU</name>
<gene>
    <name evidence="1" type="ORF">BDU57DRAFT_518390</name>
</gene>
<keyword evidence="2" id="KW-1185">Reference proteome</keyword>
<reference evidence="1" key="1">
    <citation type="journal article" date="2020" name="Stud. Mycol.">
        <title>101 Dothideomycetes genomes: a test case for predicting lifestyles and emergence of pathogens.</title>
        <authorList>
            <person name="Haridas S."/>
            <person name="Albert R."/>
            <person name="Binder M."/>
            <person name="Bloem J."/>
            <person name="Labutti K."/>
            <person name="Salamov A."/>
            <person name="Andreopoulos B."/>
            <person name="Baker S."/>
            <person name="Barry K."/>
            <person name="Bills G."/>
            <person name="Bluhm B."/>
            <person name="Cannon C."/>
            <person name="Castanera R."/>
            <person name="Culley D."/>
            <person name="Daum C."/>
            <person name="Ezra D."/>
            <person name="Gonzalez J."/>
            <person name="Henrissat B."/>
            <person name="Kuo A."/>
            <person name="Liang C."/>
            <person name="Lipzen A."/>
            <person name="Lutzoni F."/>
            <person name="Magnuson J."/>
            <person name="Mondo S."/>
            <person name="Nolan M."/>
            <person name="Ohm R."/>
            <person name="Pangilinan J."/>
            <person name="Park H.-J."/>
            <person name="Ramirez L."/>
            <person name="Alfaro M."/>
            <person name="Sun H."/>
            <person name="Tritt A."/>
            <person name="Yoshinaga Y."/>
            <person name="Zwiers L.-H."/>
            <person name="Turgeon B."/>
            <person name="Goodwin S."/>
            <person name="Spatafora J."/>
            <person name="Crous P."/>
            <person name="Grigoriev I."/>
        </authorList>
    </citation>
    <scope>NUCLEOTIDE SEQUENCE</scope>
    <source>
        <strain evidence="1">HMLAC05119</strain>
    </source>
</reference>
<dbReference type="EMBL" id="ML979136">
    <property type="protein sequence ID" value="KAF1915428.1"/>
    <property type="molecule type" value="Genomic_DNA"/>
</dbReference>
<evidence type="ECO:0000313" key="2">
    <source>
        <dbReference type="Proteomes" id="UP000800096"/>
    </source>
</evidence>
<proteinExistence type="predicted"/>
<dbReference type="Proteomes" id="UP000800096">
    <property type="component" value="Unassembled WGS sequence"/>
</dbReference>
<protein>
    <submittedName>
        <fullName evidence="1">Uncharacterized protein</fullName>
    </submittedName>
</protein>
<evidence type="ECO:0000313" key="1">
    <source>
        <dbReference type="EMBL" id="KAF1915428.1"/>
    </source>
</evidence>
<dbReference type="AlphaFoldDB" id="A0A6A5QKN5"/>